<organism evidence="1 2">
    <name type="scientific">Rhabditophanes sp. KR3021</name>
    <dbReference type="NCBI Taxonomy" id="114890"/>
    <lineage>
        <taxon>Eukaryota</taxon>
        <taxon>Metazoa</taxon>
        <taxon>Ecdysozoa</taxon>
        <taxon>Nematoda</taxon>
        <taxon>Chromadorea</taxon>
        <taxon>Rhabditida</taxon>
        <taxon>Tylenchina</taxon>
        <taxon>Panagrolaimomorpha</taxon>
        <taxon>Strongyloidoidea</taxon>
        <taxon>Alloionematidae</taxon>
        <taxon>Rhabditophanes</taxon>
    </lineage>
</organism>
<dbReference type="WBParaSite" id="RSKR_0000962100.1">
    <property type="protein sequence ID" value="RSKR_0000962100.1"/>
    <property type="gene ID" value="RSKR_0000962100"/>
</dbReference>
<sequence length="284" mass="32427">MEKIENEVKTKEETKIYFYLSEEKMKEMEAKIYQSVIFSMNQIMIRELENLKSKIDEEVGRKIEANRPTVQTILQTKEVVVREIDYDVFNKLIDDAIIKYDADKTNLVDFALDSTGGHILEASGDLSFWEHSEWEEAWQHPIAYFLKPSPSVVIQRTTNTLIPGNGWCFKGNAGFVTIGLSYPIKIDSLTYEHIHISNSPSNSISSAPKQIEILGMMTYPTTNKTKSLGNFTFINIGKSIQTFQIKTATEETFPIAQIKIKSNYGANYTCLYRLRVHGKMTGSH</sequence>
<accession>A0AC35UAK3</accession>
<protein>
    <submittedName>
        <fullName evidence="2">SUN domain-containing protein</fullName>
    </submittedName>
</protein>
<name>A0AC35UAK3_9BILA</name>
<dbReference type="Proteomes" id="UP000095286">
    <property type="component" value="Unplaced"/>
</dbReference>
<proteinExistence type="predicted"/>
<reference evidence="2" key="1">
    <citation type="submission" date="2016-11" db="UniProtKB">
        <authorList>
            <consortium name="WormBaseParasite"/>
        </authorList>
    </citation>
    <scope>IDENTIFICATION</scope>
    <source>
        <strain evidence="2">KR3021</strain>
    </source>
</reference>
<evidence type="ECO:0000313" key="2">
    <source>
        <dbReference type="WBParaSite" id="RSKR_0000962100.1"/>
    </source>
</evidence>
<evidence type="ECO:0000313" key="1">
    <source>
        <dbReference type="Proteomes" id="UP000095286"/>
    </source>
</evidence>